<dbReference type="SUPFAM" id="SSF48403">
    <property type="entry name" value="Ankyrin repeat"/>
    <property type="match status" value="1"/>
</dbReference>
<protein>
    <submittedName>
        <fullName evidence="2">Uncharacterized protein</fullName>
    </submittedName>
</protein>
<dbReference type="InterPro" id="IPR002110">
    <property type="entry name" value="Ankyrin_rpt"/>
</dbReference>
<reference evidence="2" key="1">
    <citation type="submission" date="2020-03" db="EMBL/GenBank/DDBJ databases">
        <authorList>
            <person name="Weist P."/>
        </authorList>
    </citation>
    <scope>NUCLEOTIDE SEQUENCE</scope>
</reference>
<dbReference type="SMART" id="SM00248">
    <property type="entry name" value="ANK"/>
    <property type="match status" value="1"/>
</dbReference>
<dbReference type="EMBL" id="CADEAL010000089">
    <property type="protein sequence ID" value="CAB1414109.1"/>
    <property type="molecule type" value="Genomic_DNA"/>
</dbReference>
<feature type="repeat" description="ANK" evidence="1">
    <location>
        <begin position="172"/>
        <end position="204"/>
    </location>
</feature>
<dbReference type="Proteomes" id="UP001153269">
    <property type="component" value="Unassembled WGS sequence"/>
</dbReference>
<accession>A0A9N7Y7F2</accession>
<evidence type="ECO:0000256" key="1">
    <source>
        <dbReference type="PROSITE-ProRule" id="PRU00023"/>
    </source>
</evidence>
<dbReference type="InterPro" id="IPR036770">
    <property type="entry name" value="Ankyrin_rpt-contain_sf"/>
</dbReference>
<dbReference type="Gene3D" id="1.25.40.20">
    <property type="entry name" value="Ankyrin repeat-containing domain"/>
    <property type="match status" value="1"/>
</dbReference>
<dbReference type="Pfam" id="PF00023">
    <property type="entry name" value="Ank"/>
    <property type="match status" value="1"/>
</dbReference>
<proteinExistence type="predicted"/>
<dbReference type="PROSITE" id="PS50297">
    <property type="entry name" value="ANK_REP_REGION"/>
    <property type="match status" value="1"/>
</dbReference>
<evidence type="ECO:0000313" key="2">
    <source>
        <dbReference type="EMBL" id="CAB1414109.1"/>
    </source>
</evidence>
<gene>
    <name evidence="2" type="ORF">PLEPLA_LOCUS1813</name>
</gene>
<keyword evidence="1" id="KW-0040">ANK repeat</keyword>
<evidence type="ECO:0000313" key="3">
    <source>
        <dbReference type="Proteomes" id="UP001153269"/>
    </source>
</evidence>
<comment type="caution">
    <text evidence="2">The sequence shown here is derived from an EMBL/GenBank/DDBJ whole genome shotgun (WGS) entry which is preliminary data.</text>
</comment>
<keyword evidence="3" id="KW-1185">Reference proteome</keyword>
<organism evidence="2 3">
    <name type="scientific">Pleuronectes platessa</name>
    <name type="common">European plaice</name>
    <dbReference type="NCBI Taxonomy" id="8262"/>
    <lineage>
        <taxon>Eukaryota</taxon>
        <taxon>Metazoa</taxon>
        <taxon>Chordata</taxon>
        <taxon>Craniata</taxon>
        <taxon>Vertebrata</taxon>
        <taxon>Euteleostomi</taxon>
        <taxon>Actinopterygii</taxon>
        <taxon>Neopterygii</taxon>
        <taxon>Teleostei</taxon>
        <taxon>Neoteleostei</taxon>
        <taxon>Acanthomorphata</taxon>
        <taxon>Carangaria</taxon>
        <taxon>Pleuronectiformes</taxon>
        <taxon>Pleuronectoidei</taxon>
        <taxon>Pleuronectidae</taxon>
        <taxon>Pleuronectes</taxon>
    </lineage>
</organism>
<dbReference type="PROSITE" id="PS50088">
    <property type="entry name" value="ANK_REPEAT"/>
    <property type="match status" value="1"/>
</dbReference>
<sequence>METLQPDGIYHNLSLRRRGEATCRFLIPLSGHKQTFLSDRLLDELFVPRSARLASSTQRDACRPGLFLRAPHETNLKVIKSSTVEVKLLLSAVWGLDLGRRTSVGCSVDICSAARLHLLMTCSVRWQETISPSLLLPIPPSIHPRAQLGPLPSPPANEKLPWLGLGRRHRDYRVTALHWAAKHGNEDMAALVVNAGADVNTKSHVSIPAPIRPRWALQNKAALV</sequence>
<name>A0A9N7Y7F2_PLEPL</name>
<dbReference type="AlphaFoldDB" id="A0A9N7Y7F2"/>